<dbReference type="PaxDb" id="35128-Thaps6586"/>
<reference evidence="3 4" key="2">
    <citation type="journal article" date="2008" name="Nature">
        <title>The Phaeodactylum genome reveals the evolutionary history of diatom genomes.</title>
        <authorList>
            <person name="Bowler C."/>
            <person name="Allen A.E."/>
            <person name="Badger J.H."/>
            <person name="Grimwood J."/>
            <person name="Jabbari K."/>
            <person name="Kuo A."/>
            <person name="Maheswari U."/>
            <person name="Martens C."/>
            <person name="Maumus F."/>
            <person name="Otillar R.P."/>
            <person name="Rayko E."/>
            <person name="Salamov A."/>
            <person name="Vandepoele K."/>
            <person name="Beszteri B."/>
            <person name="Gruber A."/>
            <person name="Heijde M."/>
            <person name="Katinka M."/>
            <person name="Mock T."/>
            <person name="Valentin K."/>
            <person name="Verret F."/>
            <person name="Berges J.A."/>
            <person name="Brownlee C."/>
            <person name="Cadoret J.P."/>
            <person name="Chiovitti A."/>
            <person name="Choi C.J."/>
            <person name="Coesel S."/>
            <person name="De Martino A."/>
            <person name="Detter J.C."/>
            <person name="Durkin C."/>
            <person name="Falciatore A."/>
            <person name="Fournet J."/>
            <person name="Haruta M."/>
            <person name="Huysman M.J."/>
            <person name="Jenkins B.D."/>
            <person name="Jiroutova K."/>
            <person name="Jorgensen R.E."/>
            <person name="Joubert Y."/>
            <person name="Kaplan A."/>
            <person name="Kroger N."/>
            <person name="Kroth P.G."/>
            <person name="La Roche J."/>
            <person name="Lindquist E."/>
            <person name="Lommer M."/>
            <person name="Martin-Jezequel V."/>
            <person name="Lopez P.J."/>
            <person name="Lucas S."/>
            <person name="Mangogna M."/>
            <person name="McGinnis K."/>
            <person name="Medlin L.K."/>
            <person name="Montsant A."/>
            <person name="Oudot-Le Secq M.P."/>
            <person name="Napoli C."/>
            <person name="Obornik M."/>
            <person name="Parker M.S."/>
            <person name="Petit J.L."/>
            <person name="Porcel B.M."/>
            <person name="Poulsen N."/>
            <person name="Robison M."/>
            <person name="Rychlewski L."/>
            <person name="Rynearson T.A."/>
            <person name="Schmutz J."/>
            <person name="Shapiro H."/>
            <person name="Siaut M."/>
            <person name="Stanley M."/>
            <person name="Sussman M.R."/>
            <person name="Taylor A.R."/>
            <person name="Vardi A."/>
            <person name="von Dassow P."/>
            <person name="Vyverman W."/>
            <person name="Willis A."/>
            <person name="Wyrwicz L.S."/>
            <person name="Rokhsar D.S."/>
            <person name="Weissenbach J."/>
            <person name="Armbrust E.V."/>
            <person name="Green B.R."/>
            <person name="Van de Peer Y."/>
            <person name="Grigoriev I.V."/>
        </authorList>
    </citation>
    <scope>NUCLEOTIDE SEQUENCE [LARGE SCALE GENOMIC DNA]</scope>
    <source>
        <strain evidence="3 4">CCMP1335</strain>
    </source>
</reference>
<dbReference type="KEGG" id="tps:THAPSDRAFT_6586"/>
<feature type="chain" id="PRO_5002869025" evidence="2">
    <location>
        <begin position="20"/>
        <end position="424"/>
    </location>
</feature>
<keyword evidence="1" id="KW-1133">Transmembrane helix</keyword>
<dbReference type="RefSeq" id="XP_002291261.1">
    <property type="nucleotide sequence ID" value="XM_002291225.1"/>
</dbReference>
<dbReference type="eggNOG" id="ENOG502SJXT">
    <property type="taxonomic scope" value="Eukaryota"/>
</dbReference>
<accession>B8C4R3</accession>
<dbReference type="GeneID" id="7446562"/>
<dbReference type="OMA" id="NCENYDE"/>
<keyword evidence="2" id="KW-0732">Signal</keyword>
<dbReference type="Proteomes" id="UP000001449">
    <property type="component" value="Chromosome 6"/>
</dbReference>
<keyword evidence="1" id="KW-0472">Membrane</keyword>
<protein>
    <submittedName>
        <fullName evidence="3">Uncharacterized protein</fullName>
    </submittedName>
</protein>
<organism evidence="3 4">
    <name type="scientific">Thalassiosira pseudonana</name>
    <name type="common">Marine diatom</name>
    <name type="synonym">Cyclotella nana</name>
    <dbReference type="NCBI Taxonomy" id="35128"/>
    <lineage>
        <taxon>Eukaryota</taxon>
        <taxon>Sar</taxon>
        <taxon>Stramenopiles</taxon>
        <taxon>Ochrophyta</taxon>
        <taxon>Bacillariophyta</taxon>
        <taxon>Coscinodiscophyceae</taxon>
        <taxon>Thalassiosirophycidae</taxon>
        <taxon>Thalassiosirales</taxon>
        <taxon>Thalassiosiraceae</taxon>
        <taxon>Thalassiosira</taxon>
    </lineage>
</organism>
<reference evidence="3 4" key="1">
    <citation type="journal article" date="2004" name="Science">
        <title>The genome of the diatom Thalassiosira pseudonana: ecology, evolution, and metabolism.</title>
        <authorList>
            <person name="Armbrust E.V."/>
            <person name="Berges J.A."/>
            <person name="Bowler C."/>
            <person name="Green B.R."/>
            <person name="Martinez D."/>
            <person name="Putnam N.H."/>
            <person name="Zhou S."/>
            <person name="Allen A.E."/>
            <person name="Apt K.E."/>
            <person name="Bechner M."/>
            <person name="Brzezinski M.A."/>
            <person name="Chaal B.K."/>
            <person name="Chiovitti A."/>
            <person name="Davis A.K."/>
            <person name="Demarest M.S."/>
            <person name="Detter J.C."/>
            <person name="Glavina T."/>
            <person name="Goodstein D."/>
            <person name="Hadi M.Z."/>
            <person name="Hellsten U."/>
            <person name="Hildebrand M."/>
            <person name="Jenkins B.D."/>
            <person name="Jurka J."/>
            <person name="Kapitonov V.V."/>
            <person name="Kroger N."/>
            <person name="Lau W.W."/>
            <person name="Lane T.W."/>
            <person name="Larimer F.W."/>
            <person name="Lippmeier J.C."/>
            <person name="Lucas S."/>
            <person name="Medina M."/>
            <person name="Montsant A."/>
            <person name="Obornik M."/>
            <person name="Parker M.S."/>
            <person name="Palenik B."/>
            <person name="Pazour G.J."/>
            <person name="Richardson P.M."/>
            <person name="Rynearson T.A."/>
            <person name="Saito M.A."/>
            <person name="Schwartz D.C."/>
            <person name="Thamatrakoln K."/>
            <person name="Valentin K."/>
            <person name="Vardi A."/>
            <person name="Wilkerson F.P."/>
            <person name="Rokhsar D.S."/>
        </authorList>
    </citation>
    <scope>NUCLEOTIDE SEQUENCE [LARGE SCALE GENOMIC DNA]</scope>
    <source>
        <strain evidence="3 4">CCMP1335</strain>
    </source>
</reference>
<feature type="transmembrane region" description="Helical" evidence="1">
    <location>
        <begin position="385"/>
        <end position="403"/>
    </location>
</feature>
<dbReference type="HOGENOM" id="CLU_056661_0_0_1"/>
<sequence>MNVLSAAIALFTSTVVSSAASSSNPFAPKTTTNTANSHYIGSLLRQATPLNSNHRSLEDAYDGQVQVDLSKYSIKFEKCQTIKQYNANGGNNNNGVDTTLATKRFVIFRLCPDNSCSTCNYNYGEYVIDIESYLDATVQHKLQQQENYCESCNQCIEIEAAMAQAAANGQDYEDDSNGMCNSINTSTCYDQCQNIENMSENGYADASEYTTCGKVYENENTGKVYYAGAVCAASGTRIKIALFRDEECSTLDDSVTEMEQYIKNENGYNVKLSYHLLKQTFASGECIASCTEENDNNDQNGEVQVSEVCQSLYEEAGKCESNHGFTTGINANADNYAVQLSNEQSVCEFISTVNAGHYDSTGEIILSGGRTTLSNSAMTTGGQKFALTFFVIGTVGLASYAAYLHQKIVKGSGAELAEQGGAIA</sequence>
<evidence type="ECO:0000256" key="2">
    <source>
        <dbReference type="SAM" id="SignalP"/>
    </source>
</evidence>
<feature type="signal peptide" evidence="2">
    <location>
        <begin position="1"/>
        <end position="19"/>
    </location>
</feature>
<evidence type="ECO:0000313" key="4">
    <source>
        <dbReference type="Proteomes" id="UP000001449"/>
    </source>
</evidence>
<dbReference type="AlphaFoldDB" id="B8C4R3"/>
<dbReference type="STRING" id="35128.B8C4R3"/>
<evidence type="ECO:0000256" key="1">
    <source>
        <dbReference type="SAM" id="Phobius"/>
    </source>
</evidence>
<proteinExistence type="predicted"/>
<keyword evidence="4" id="KW-1185">Reference proteome</keyword>
<gene>
    <name evidence="3" type="ORF">THAPSDRAFT_6586</name>
</gene>
<dbReference type="InParanoid" id="B8C4R3"/>
<name>B8C4R3_THAPS</name>
<keyword evidence="1" id="KW-0812">Transmembrane</keyword>
<evidence type="ECO:0000313" key="3">
    <source>
        <dbReference type="EMBL" id="EED91368.1"/>
    </source>
</evidence>
<dbReference type="EMBL" id="CM000643">
    <property type="protein sequence ID" value="EED91368.1"/>
    <property type="molecule type" value="Genomic_DNA"/>
</dbReference>